<dbReference type="AlphaFoldDB" id="E5XNR8"/>
<accession>E5XNR8</accession>
<dbReference type="RefSeq" id="WP_021030836.1">
    <property type="nucleotide sequence ID" value="NZ_KI391954.1"/>
</dbReference>
<evidence type="ECO:0000313" key="2">
    <source>
        <dbReference type="Proteomes" id="UP000004816"/>
    </source>
</evidence>
<keyword evidence="2" id="KW-1185">Reference proteome</keyword>
<dbReference type="EMBL" id="ACZI02000003">
    <property type="protein sequence ID" value="EFV14007.2"/>
    <property type="molecule type" value="Genomic_DNA"/>
</dbReference>
<dbReference type="InterPro" id="IPR054058">
    <property type="entry name" value="HTH_67"/>
</dbReference>
<evidence type="ECO:0008006" key="3">
    <source>
        <dbReference type="Google" id="ProtNLM"/>
    </source>
</evidence>
<dbReference type="eggNOG" id="COG1846">
    <property type="taxonomic scope" value="Bacteria"/>
</dbReference>
<sequence length="295" mass="32167">MPNSAELTPAQTTRAMQPFDRIHASGYFFPEVAERFAEIGVTDAHTRYFASRVAPMGAVAPEVVVATFYNFNPELVVRSMAAAWSLAAPEEYWSVRLDGVGAGLRRGWGEELIASAEFAEAAELAEAAARTLDASDAPGRPLFAGHLRMPWPQEPHLRLWFALTLLREHRGDGHIALLVGHGLTGLEAGITYYATGAAPMPKAFILATRGWSAEQWDAGADSLRERGLLEDGPQEALTEQGRALRDRIETLTDHIAEAPWRRLGPERSARLVELLGPLRARLYESGAIPGGAPRP</sequence>
<dbReference type="Proteomes" id="UP000004816">
    <property type="component" value="Unassembled WGS sequence"/>
</dbReference>
<dbReference type="HOGENOM" id="CLU_061724_0_0_11"/>
<protein>
    <recommendedName>
        <fullName evidence="3">SalK</fullName>
    </recommendedName>
</protein>
<organism evidence="1 2">
    <name type="scientific">Segniliparus rugosus (strain ATCC BAA-974 / DSM 45345 / CCUG 50838 / CIP 108380 / JCM 13579 / CDC 945)</name>
    <dbReference type="NCBI Taxonomy" id="679197"/>
    <lineage>
        <taxon>Bacteria</taxon>
        <taxon>Bacillati</taxon>
        <taxon>Actinomycetota</taxon>
        <taxon>Actinomycetes</taxon>
        <taxon>Mycobacteriales</taxon>
        <taxon>Segniliparaceae</taxon>
        <taxon>Segniliparus</taxon>
    </lineage>
</organism>
<comment type="caution">
    <text evidence="1">The sequence shown here is derived from an EMBL/GenBank/DDBJ whole genome shotgun (WGS) entry which is preliminary data.</text>
</comment>
<gene>
    <name evidence="1" type="ORF">HMPREF9336_01139</name>
</gene>
<dbReference type="NCBIfam" id="NF047719">
    <property type="entry name" value="SCO6745_fam_HTH"/>
    <property type="match status" value="1"/>
</dbReference>
<evidence type="ECO:0000313" key="1">
    <source>
        <dbReference type="EMBL" id="EFV14007.2"/>
    </source>
</evidence>
<name>E5XNR8_SEGRC</name>
<reference evidence="1 2" key="1">
    <citation type="journal article" date="2011" name="Stand. Genomic Sci.">
        <title>High quality draft genome sequence of Segniliparus rugosus CDC 945(T)= (ATCC BAA-974(T)).</title>
        <authorList>
            <person name="Earl A.M."/>
            <person name="Desjardins C.A."/>
            <person name="Fitzgerald M.G."/>
            <person name="Arachchi H.M."/>
            <person name="Zeng Q."/>
            <person name="Mehta T."/>
            <person name="Griggs A."/>
            <person name="Birren B.W."/>
            <person name="Toney N.C."/>
            <person name="Carr J."/>
            <person name="Posey J."/>
            <person name="Butler W.R."/>
        </authorList>
    </citation>
    <scope>NUCLEOTIDE SEQUENCE [LARGE SCALE GENOMIC DNA]</scope>
    <source>
        <strain evidence="2">ATCC BAA-974 / DSM 45345 / CCUG 50838 / CIP 108380 / JCM 13579 / CDC 945</strain>
    </source>
</reference>
<dbReference type="STRING" id="679197.HMPREF9336_01139"/>
<proteinExistence type="predicted"/>
<dbReference type="Pfam" id="PF21863">
    <property type="entry name" value="HTH_67"/>
    <property type="match status" value="1"/>
</dbReference>